<dbReference type="CDD" id="cd04301">
    <property type="entry name" value="NAT_SF"/>
    <property type="match status" value="1"/>
</dbReference>
<organism evidence="3 4">
    <name type="scientific">Streptomyces carminius</name>
    <dbReference type="NCBI Taxonomy" id="2665496"/>
    <lineage>
        <taxon>Bacteria</taxon>
        <taxon>Bacillati</taxon>
        <taxon>Actinomycetota</taxon>
        <taxon>Actinomycetes</taxon>
        <taxon>Kitasatosporales</taxon>
        <taxon>Streptomycetaceae</taxon>
        <taxon>Streptomyces</taxon>
    </lineage>
</organism>
<dbReference type="GO" id="GO:0016747">
    <property type="term" value="F:acyltransferase activity, transferring groups other than amino-acyl groups"/>
    <property type="evidence" value="ECO:0007669"/>
    <property type="project" value="InterPro"/>
</dbReference>
<gene>
    <name evidence="3" type="ORF">CUT44_31795</name>
</gene>
<keyword evidence="3" id="KW-0808">Transferase</keyword>
<dbReference type="Pfam" id="PF00583">
    <property type="entry name" value="Acetyltransf_1"/>
    <property type="match status" value="1"/>
</dbReference>
<feature type="domain" description="N-acetyltransferase" evidence="2">
    <location>
        <begin position="90"/>
        <end position="246"/>
    </location>
</feature>
<dbReference type="PROSITE" id="PS51186">
    <property type="entry name" value="GNAT"/>
    <property type="match status" value="1"/>
</dbReference>
<keyword evidence="4" id="KW-1185">Reference proteome</keyword>
<dbReference type="Proteomes" id="UP000230407">
    <property type="component" value="Unassembled WGS sequence"/>
</dbReference>
<dbReference type="InterPro" id="IPR016181">
    <property type="entry name" value="Acyl_CoA_acyltransferase"/>
</dbReference>
<reference evidence="3 4" key="1">
    <citation type="submission" date="2017-11" db="EMBL/GenBank/DDBJ databases">
        <title>Streptomyces carmine sp. nov., a novel actinomycete isolated from Sophora alopecuroides in Xinjiang, China.</title>
        <authorList>
            <person name="Wang Y."/>
            <person name="Luo X."/>
            <person name="Wan C."/>
            <person name="Zhang L."/>
        </authorList>
    </citation>
    <scope>NUCLEOTIDE SEQUENCE [LARGE SCALE GENOMIC DNA]</scope>
    <source>
        <strain evidence="3 4">TRM SA0054</strain>
    </source>
</reference>
<accession>A0A2M8LPE1</accession>
<dbReference type="Gene3D" id="3.40.630.30">
    <property type="match status" value="1"/>
</dbReference>
<evidence type="ECO:0000313" key="4">
    <source>
        <dbReference type="Proteomes" id="UP000230407"/>
    </source>
</evidence>
<dbReference type="SUPFAM" id="SSF55729">
    <property type="entry name" value="Acyl-CoA N-acyltransferases (Nat)"/>
    <property type="match status" value="1"/>
</dbReference>
<dbReference type="EMBL" id="PGGW01000071">
    <property type="protein sequence ID" value="PJE93790.1"/>
    <property type="molecule type" value="Genomic_DNA"/>
</dbReference>
<dbReference type="AlphaFoldDB" id="A0A2M8LPE1"/>
<sequence>MPVIVARVRPLLPRPAGPDRIRAGTGAGPGRKRAGGRVFRRRASLGGVENPEHAATTGTTGTVTVTTWSFEQTAPEDLSPARVPDPGSGVRIALARVPSPEFSRFLYTAVGGDVTWTDRLGWPYARWQAYLARPGVETWAAFEHGTPAGYAELDPQPGGVVEIAYFGLIPAFRGRGIGGHLLSYATARAWDLAERAPGREPTRRVWLHTCSKDGPHARANYTRRGFRLFGTRVTREPAVPAPGPWPKAFAPHPPEL</sequence>
<evidence type="ECO:0000313" key="3">
    <source>
        <dbReference type="EMBL" id="PJE93790.1"/>
    </source>
</evidence>
<feature type="region of interest" description="Disordered" evidence="1">
    <location>
        <begin position="14"/>
        <end position="35"/>
    </location>
</feature>
<evidence type="ECO:0000256" key="1">
    <source>
        <dbReference type="SAM" id="MobiDB-lite"/>
    </source>
</evidence>
<comment type="caution">
    <text evidence="3">The sequence shown here is derived from an EMBL/GenBank/DDBJ whole genome shotgun (WGS) entry which is preliminary data.</text>
</comment>
<dbReference type="InterPro" id="IPR000182">
    <property type="entry name" value="GNAT_dom"/>
</dbReference>
<name>A0A2M8LPE1_9ACTN</name>
<protein>
    <submittedName>
        <fullName evidence="3">GNAT family N-acetyltransferase</fullName>
    </submittedName>
</protein>
<proteinExistence type="predicted"/>
<evidence type="ECO:0000259" key="2">
    <source>
        <dbReference type="PROSITE" id="PS51186"/>
    </source>
</evidence>